<dbReference type="GeneID" id="37081443"/>
<feature type="region of interest" description="Disordered" evidence="1">
    <location>
        <begin position="353"/>
        <end position="402"/>
    </location>
</feature>
<dbReference type="OrthoDB" id="4511176at2759"/>
<feature type="compositionally biased region" description="Basic and acidic residues" evidence="1">
    <location>
        <begin position="268"/>
        <end position="277"/>
    </location>
</feature>
<feature type="compositionally biased region" description="Basic and acidic residues" evidence="1">
    <location>
        <begin position="359"/>
        <end position="378"/>
    </location>
</feature>
<evidence type="ECO:0000313" key="2">
    <source>
        <dbReference type="EMBL" id="PYH44166.1"/>
    </source>
</evidence>
<feature type="compositionally biased region" description="Basic and acidic residues" evidence="1">
    <location>
        <begin position="437"/>
        <end position="447"/>
    </location>
</feature>
<proteinExistence type="predicted"/>
<name>A0A318Z9W8_9EURO</name>
<sequence length="457" mass="51219">MPPLNSTTTTTTTTTNLTNPSPLLHPEKKQQKTILRRKSTIHHLRHWLSHHLPSSTATPAPPRSSSKSIPQATGSKQQQPPTKISTRPNPLEPSSPHSVSPSATSSTSTSTSTSPNPSSENLHAEYSAYCRAFSAGLTGESFRYVSVSTRDGSNGCQGCECERESGEQDLQDDGAAAAAAPTTTTAVAHSDSHPHNHKHTQNHANREFETRPDGAATTAAAAAAAPPQPTPRTHPRKGRPWRIDEIRRPEDLWKLSGHHHSCQHHQHHDQYPHQDHNHNHKHKRNHASHQDHHELQHQQQQQHHQQKTDNTPQNTPNEAVSNNTPPIDTPIIPTPQNTPQTLEILHWMRRGRSSFDSTTPERFDHEDDRPNQPRHTDTDSDVSTGPPHAKSTYPPRLSPPLRVLTPARYEQSRRTRAHQNKKFWWGTVQSYWTRMRPRSEAARREAKGNPPVSYGES</sequence>
<feature type="compositionally biased region" description="Low complexity" evidence="1">
    <location>
        <begin position="322"/>
        <end position="337"/>
    </location>
</feature>
<evidence type="ECO:0000313" key="3">
    <source>
        <dbReference type="Proteomes" id="UP000248349"/>
    </source>
</evidence>
<feature type="region of interest" description="Disordered" evidence="1">
    <location>
        <begin position="257"/>
        <end position="337"/>
    </location>
</feature>
<gene>
    <name evidence="2" type="ORF">BP01DRAFT_89812</name>
</gene>
<reference evidence="2 3" key="1">
    <citation type="submission" date="2016-12" db="EMBL/GenBank/DDBJ databases">
        <title>The genomes of Aspergillus section Nigri reveals drivers in fungal speciation.</title>
        <authorList>
            <consortium name="DOE Joint Genome Institute"/>
            <person name="Vesth T.C."/>
            <person name="Nybo J."/>
            <person name="Theobald S."/>
            <person name="Brandl J."/>
            <person name="Frisvad J.C."/>
            <person name="Nielsen K.F."/>
            <person name="Lyhne E.K."/>
            <person name="Kogle M.E."/>
            <person name="Kuo A."/>
            <person name="Riley R."/>
            <person name="Clum A."/>
            <person name="Nolan M."/>
            <person name="Lipzen A."/>
            <person name="Salamov A."/>
            <person name="Henrissat B."/>
            <person name="Wiebenga A."/>
            <person name="De Vries R.P."/>
            <person name="Grigoriev I.V."/>
            <person name="Mortensen U.H."/>
            <person name="Andersen M.R."/>
            <person name="Baker S.E."/>
        </authorList>
    </citation>
    <scope>NUCLEOTIDE SEQUENCE [LARGE SCALE GENOMIC DNA]</scope>
    <source>
        <strain evidence="2 3">JOP 1030-1</strain>
    </source>
</reference>
<feature type="region of interest" description="Disordered" evidence="1">
    <location>
        <begin position="436"/>
        <end position="457"/>
    </location>
</feature>
<feature type="compositionally biased region" description="Basic residues" evidence="1">
    <location>
        <begin position="34"/>
        <end position="49"/>
    </location>
</feature>
<dbReference type="RefSeq" id="XP_025430148.1">
    <property type="nucleotide sequence ID" value="XM_025580214.1"/>
</dbReference>
<feature type="compositionally biased region" description="Low complexity" evidence="1">
    <location>
        <begin position="1"/>
        <end position="24"/>
    </location>
</feature>
<dbReference type="AlphaFoldDB" id="A0A318Z9W8"/>
<feature type="compositionally biased region" description="Basic residues" evidence="1">
    <location>
        <begin position="257"/>
        <end position="267"/>
    </location>
</feature>
<feature type="compositionally biased region" description="Low complexity" evidence="1">
    <location>
        <begin position="94"/>
        <end position="119"/>
    </location>
</feature>
<feature type="region of interest" description="Disordered" evidence="1">
    <location>
        <begin position="1"/>
        <end position="120"/>
    </location>
</feature>
<evidence type="ECO:0000256" key="1">
    <source>
        <dbReference type="SAM" id="MobiDB-lite"/>
    </source>
</evidence>
<dbReference type="Proteomes" id="UP000248349">
    <property type="component" value="Unassembled WGS sequence"/>
</dbReference>
<feature type="compositionally biased region" description="Basic residues" evidence="1">
    <location>
        <begin position="278"/>
        <end position="287"/>
    </location>
</feature>
<accession>A0A318Z9W8</accession>
<keyword evidence="3" id="KW-1185">Reference proteome</keyword>
<feature type="compositionally biased region" description="Low complexity" evidence="1">
    <location>
        <begin position="215"/>
        <end position="225"/>
    </location>
</feature>
<dbReference type="EMBL" id="KZ821239">
    <property type="protein sequence ID" value="PYH44166.1"/>
    <property type="molecule type" value="Genomic_DNA"/>
</dbReference>
<feature type="compositionally biased region" description="Polar residues" evidence="1">
    <location>
        <begin position="308"/>
        <end position="321"/>
    </location>
</feature>
<feature type="compositionally biased region" description="Polar residues" evidence="1">
    <location>
        <begin position="69"/>
        <end position="88"/>
    </location>
</feature>
<protein>
    <submittedName>
        <fullName evidence="2">Uncharacterized protein</fullName>
    </submittedName>
</protein>
<feature type="region of interest" description="Disordered" evidence="1">
    <location>
        <begin position="167"/>
        <end position="243"/>
    </location>
</feature>
<organism evidence="2 3">
    <name type="scientific">Aspergillus saccharolyticus JOP 1030-1</name>
    <dbReference type="NCBI Taxonomy" id="1450539"/>
    <lineage>
        <taxon>Eukaryota</taxon>
        <taxon>Fungi</taxon>
        <taxon>Dikarya</taxon>
        <taxon>Ascomycota</taxon>
        <taxon>Pezizomycotina</taxon>
        <taxon>Eurotiomycetes</taxon>
        <taxon>Eurotiomycetidae</taxon>
        <taxon>Eurotiales</taxon>
        <taxon>Aspergillaceae</taxon>
        <taxon>Aspergillus</taxon>
        <taxon>Aspergillus subgen. Circumdati</taxon>
    </lineage>
</organism>
<feature type="compositionally biased region" description="Low complexity" evidence="1">
    <location>
        <begin position="53"/>
        <end position="68"/>
    </location>
</feature>
<feature type="compositionally biased region" description="Low complexity" evidence="1">
    <location>
        <begin position="175"/>
        <end position="188"/>
    </location>
</feature>